<organism evidence="2 3">
    <name type="scientific">Pleuronectes platessa</name>
    <name type="common">European plaice</name>
    <dbReference type="NCBI Taxonomy" id="8262"/>
    <lineage>
        <taxon>Eukaryota</taxon>
        <taxon>Metazoa</taxon>
        <taxon>Chordata</taxon>
        <taxon>Craniata</taxon>
        <taxon>Vertebrata</taxon>
        <taxon>Euteleostomi</taxon>
        <taxon>Actinopterygii</taxon>
        <taxon>Neopterygii</taxon>
        <taxon>Teleostei</taxon>
        <taxon>Neoteleostei</taxon>
        <taxon>Acanthomorphata</taxon>
        <taxon>Carangaria</taxon>
        <taxon>Pleuronectiformes</taxon>
        <taxon>Pleuronectoidei</taxon>
        <taxon>Pleuronectidae</taxon>
        <taxon>Pleuronectes</taxon>
    </lineage>
</organism>
<evidence type="ECO:0000313" key="3">
    <source>
        <dbReference type="Proteomes" id="UP001153269"/>
    </source>
</evidence>
<name>A0A9N7Z9J8_PLEPL</name>
<keyword evidence="3" id="KW-1185">Reference proteome</keyword>
<gene>
    <name evidence="2" type="ORF">PLEPLA_LOCUS48184</name>
</gene>
<dbReference type="AlphaFoldDB" id="A0A9N7Z9J8"/>
<reference evidence="2" key="1">
    <citation type="submission" date="2020-03" db="EMBL/GenBank/DDBJ databases">
        <authorList>
            <person name="Weist P."/>
        </authorList>
    </citation>
    <scope>NUCLEOTIDE SEQUENCE</scope>
</reference>
<dbReference type="EMBL" id="CADEAL010004472">
    <property type="protein sequence ID" value="CAB1460333.1"/>
    <property type="molecule type" value="Genomic_DNA"/>
</dbReference>
<evidence type="ECO:0000313" key="2">
    <source>
        <dbReference type="EMBL" id="CAB1460333.1"/>
    </source>
</evidence>
<dbReference type="Proteomes" id="UP001153269">
    <property type="component" value="Unassembled WGS sequence"/>
</dbReference>
<comment type="caution">
    <text evidence="2">The sequence shown here is derived from an EMBL/GenBank/DDBJ whole genome shotgun (WGS) entry which is preliminary data.</text>
</comment>
<evidence type="ECO:0000256" key="1">
    <source>
        <dbReference type="SAM" id="MobiDB-lite"/>
    </source>
</evidence>
<proteinExistence type="predicted"/>
<feature type="region of interest" description="Disordered" evidence="1">
    <location>
        <begin position="192"/>
        <end position="226"/>
    </location>
</feature>
<protein>
    <submittedName>
        <fullName evidence="2">Uncharacterized protein</fullName>
    </submittedName>
</protein>
<sequence length="232" mass="24366">MGIDEKSGGRWEEQTSGLPCFSCCHCDASVTPGEDSSRAAGPDAMLRIIGKLFEENLVLLGETAFIPLGMEQLSYLGIVTPRVSSLSVHLSPCPQSLSCFALRFATPHPGPLWPHHGLRIVDCASEAEIVDPVPRLGEQSPSSPQRRRLGVRHTSMFFGGGGPIPLCLTASVMRGAFFLLDRGAVSVAGAEGTAVGGSDSGRVSGPSCGSPQLRRPLGEPSVRAGGPFRRCA</sequence>
<accession>A0A9N7Z9J8</accession>